<dbReference type="InterPro" id="IPR001841">
    <property type="entry name" value="Znf_RING"/>
</dbReference>
<dbReference type="Proteomes" id="UP000654075">
    <property type="component" value="Unassembled WGS sequence"/>
</dbReference>
<dbReference type="GO" id="GO:0008270">
    <property type="term" value="F:zinc ion binding"/>
    <property type="evidence" value="ECO:0007669"/>
    <property type="project" value="UniProtKB-KW"/>
</dbReference>
<evidence type="ECO:0000313" key="5">
    <source>
        <dbReference type="Proteomes" id="UP000654075"/>
    </source>
</evidence>
<keyword evidence="1" id="KW-0862">Zinc</keyword>
<comment type="caution">
    <text evidence="4">The sequence shown here is derived from an EMBL/GenBank/DDBJ whole genome shotgun (WGS) entry which is preliminary data.</text>
</comment>
<feature type="compositionally biased region" description="Low complexity" evidence="2">
    <location>
        <begin position="199"/>
        <end position="210"/>
    </location>
</feature>
<evidence type="ECO:0000256" key="1">
    <source>
        <dbReference type="PROSITE-ProRule" id="PRU00175"/>
    </source>
</evidence>
<dbReference type="Gene3D" id="3.30.40.10">
    <property type="entry name" value="Zinc/RING finger domain, C3HC4 (zinc finger)"/>
    <property type="match status" value="1"/>
</dbReference>
<feature type="compositionally biased region" description="Low complexity" evidence="2">
    <location>
        <begin position="340"/>
        <end position="351"/>
    </location>
</feature>
<dbReference type="SUPFAM" id="SSF57850">
    <property type="entry name" value="RING/U-box"/>
    <property type="match status" value="1"/>
</dbReference>
<keyword evidence="5" id="KW-1185">Reference proteome</keyword>
<evidence type="ECO:0000256" key="2">
    <source>
        <dbReference type="SAM" id="MobiDB-lite"/>
    </source>
</evidence>
<sequence length="604" mass="63681">MLSDSRFPRRAPQSQPIATREECCVCLRRTCRRTPCGHALCGHCKQRLRRQECPYCRQELPPPQLSADVANGEEVFLATAGGSSSSRQAGLGALRECDSFDFLHDVALDLSQDLCLRSPTDRQAILAAITRRCCQLLQRGWRSISEAIASVRFLVGLSEDGLLVPLHAVQLAVVDAVVGLYGRTGVSRGRQSRRPAVPRPSSASPAIARRMPAPTKCVATPTQTPLAEFLRFWAQKARLLALVSESKLILADGVVAIAGLLEVTLRRYLYGAAASDLQYGADQLAEGAASLERSLSAAGSSPSCQAQRLRSGEEATEEGRRSDWQAVVVEGAGRSGGRAAGDAEAGRPASAKTRASLQKAKETGIHAIVSEALNLAERLAEGRGQVAAVEVAGARSALQAVGFGDLSPGQLPASSSVARPLSARPTAKSEWGTSARPTSARFETARSNFPAGRASSESGDTAPSHLRQPLSADLPATRTKSALRPSSAAPCARRSPETVMHSNYRQLPLPADALPARTGNAVRPSSAAPCARRAREMGVSRPNCCGKSMPEETAKLRSMARPSSAAPAGSRRAGVHSSTTGTKEVGQPTAAEVLSAVRPGIFSI</sequence>
<evidence type="ECO:0000313" key="4">
    <source>
        <dbReference type="EMBL" id="CAE8586451.1"/>
    </source>
</evidence>
<accession>A0A813DJP7</accession>
<dbReference type="InterPro" id="IPR013083">
    <property type="entry name" value="Znf_RING/FYVE/PHD"/>
</dbReference>
<reference evidence="4" key="1">
    <citation type="submission" date="2021-02" db="EMBL/GenBank/DDBJ databases">
        <authorList>
            <person name="Dougan E. K."/>
            <person name="Rhodes N."/>
            <person name="Thang M."/>
            <person name="Chan C."/>
        </authorList>
    </citation>
    <scope>NUCLEOTIDE SEQUENCE</scope>
</reference>
<keyword evidence="1" id="KW-0479">Metal-binding</keyword>
<dbReference type="PROSITE" id="PS50089">
    <property type="entry name" value="ZF_RING_2"/>
    <property type="match status" value="1"/>
</dbReference>
<feature type="domain" description="RING-type" evidence="3">
    <location>
        <begin position="23"/>
        <end position="57"/>
    </location>
</feature>
<dbReference type="OrthoDB" id="449107at2759"/>
<feature type="region of interest" description="Disordered" evidence="2">
    <location>
        <begin position="558"/>
        <end position="590"/>
    </location>
</feature>
<dbReference type="AlphaFoldDB" id="A0A813DJP7"/>
<feature type="region of interest" description="Disordered" evidence="2">
    <location>
        <begin position="302"/>
        <end position="356"/>
    </location>
</feature>
<feature type="compositionally biased region" description="Low complexity" evidence="2">
    <location>
        <begin position="558"/>
        <end position="572"/>
    </location>
</feature>
<protein>
    <recommendedName>
        <fullName evidence="3">RING-type domain-containing protein</fullName>
    </recommendedName>
</protein>
<keyword evidence="1" id="KW-0863">Zinc-finger</keyword>
<gene>
    <name evidence="4" type="ORF">PGLA1383_LOCUS5317</name>
</gene>
<dbReference type="EMBL" id="CAJNNV010002072">
    <property type="protein sequence ID" value="CAE8586451.1"/>
    <property type="molecule type" value="Genomic_DNA"/>
</dbReference>
<feature type="region of interest" description="Disordered" evidence="2">
    <location>
        <begin position="186"/>
        <end position="210"/>
    </location>
</feature>
<feature type="region of interest" description="Disordered" evidence="2">
    <location>
        <begin position="413"/>
        <end position="498"/>
    </location>
</feature>
<feature type="compositionally biased region" description="Basic and acidic residues" evidence="2">
    <location>
        <begin position="310"/>
        <end position="323"/>
    </location>
</feature>
<organism evidence="4 5">
    <name type="scientific">Polarella glacialis</name>
    <name type="common">Dinoflagellate</name>
    <dbReference type="NCBI Taxonomy" id="89957"/>
    <lineage>
        <taxon>Eukaryota</taxon>
        <taxon>Sar</taxon>
        <taxon>Alveolata</taxon>
        <taxon>Dinophyceae</taxon>
        <taxon>Suessiales</taxon>
        <taxon>Suessiaceae</taxon>
        <taxon>Polarella</taxon>
    </lineage>
</organism>
<name>A0A813DJP7_POLGL</name>
<proteinExistence type="predicted"/>
<evidence type="ECO:0000259" key="3">
    <source>
        <dbReference type="PROSITE" id="PS50089"/>
    </source>
</evidence>